<keyword evidence="3" id="KW-0378">Hydrolase</keyword>
<dbReference type="PANTHER" id="PTHR43788">
    <property type="entry name" value="DNA2/NAM7 HELICASE FAMILY MEMBER"/>
    <property type="match status" value="1"/>
</dbReference>
<dbReference type="AlphaFoldDB" id="A0A943HJC3"/>
<comment type="similarity">
    <text evidence="3">Belongs to the RecD family. RecD2 subfamily.</text>
</comment>
<dbReference type="EMBL" id="JAGZGG010000018">
    <property type="protein sequence ID" value="MBS5332526.1"/>
    <property type="molecule type" value="Genomic_DNA"/>
</dbReference>
<dbReference type="PANTHER" id="PTHR43788:SF6">
    <property type="entry name" value="DNA HELICASE B"/>
    <property type="match status" value="1"/>
</dbReference>
<dbReference type="Pfam" id="PF14490">
    <property type="entry name" value="HHH_RecD2"/>
    <property type="match status" value="1"/>
</dbReference>
<dbReference type="Proteomes" id="UP000759273">
    <property type="component" value="Unassembled WGS sequence"/>
</dbReference>
<dbReference type="Gene3D" id="1.10.10.2220">
    <property type="match status" value="1"/>
</dbReference>
<dbReference type="SMART" id="SM00382">
    <property type="entry name" value="AAA"/>
    <property type="match status" value="1"/>
</dbReference>
<dbReference type="EC" id="5.6.2.3" evidence="3"/>
<organism evidence="5 6">
    <name type="scientific">Subdoligranulum variabile</name>
    <dbReference type="NCBI Taxonomy" id="214851"/>
    <lineage>
        <taxon>Bacteria</taxon>
        <taxon>Bacillati</taxon>
        <taxon>Bacillota</taxon>
        <taxon>Clostridia</taxon>
        <taxon>Eubacteriales</taxon>
        <taxon>Oscillospiraceae</taxon>
        <taxon>Subdoligranulum</taxon>
    </lineage>
</organism>
<feature type="domain" description="AAA+ ATPase" evidence="4">
    <location>
        <begin position="361"/>
        <end position="651"/>
    </location>
</feature>
<evidence type="ECO:0000256" key="3">
    <source>
        <dbReference type="HAMAP-Rule" id="MF_01488"/>
    </source>
</evidence>
<dbReference type="GO" id="GO:0016787">
    <property type="term" value="F:hydrolase activity"/>
    <property type="evidence" value="ECO:0007669"/>
    <property type="project" value="UniProtKB-KW"/>
</dbReference>
<dbReference type="Gene3D" id="2.30.30.940">
    <property type="match status" value="1"/>
</dbReference>
<dbReference type="GO" id="GO:0003677">
    <property type="term" value="F:DNA binding"/>
    <property type="evidence" value="ECO:0007669"/>
    <property type="project" value="UniProtKB-UniRule"/>
</dbReference>
<dbReference type="InterPro" id="IPR010994">
    <property type="entry name" value="RuvA_2-like"/>
</dbReference>
<reference evidence="5" key="1">
    <citation type="submission" date="2021-02" db="EMBL/GenBank/DDBJ databases">
        <title>Infant gut strain persistence is associated with maternal origin, phylogeny, and functional potential including surface adhesion and iron acquisition.</title>
        <authorList>
            <person name="Lou Y.C."/>
        </authorList>
    </citation>
    <scope>NUCLEOTIDE SEQUENCE</scope>
    <source>
        <strain evidence="5">L3_101_000M1_dasL3_101_000M1_concoct_87</strain>
    </source>
</reference>
<dbReference type="InterPro" id="IPR027417">
    <property type="entry name" value="P-loop_NTPase"/>
</dbReference>
<keyword evidence="1 3" id="KW-0547">Nucleotide-binding</keyword>
<dbReference type="GO" id="GO:0006310">
    <property type="term" value="P:DNA recombination"/>
    <property type="evidence" value="ECO:0007669"/>
    <property type="project" value="InterPro"/>
</dbReference>
<dbReference type="SUPFAM" id="SSF52540">
    <property type="entry name" value="P-loop containing nucleoside triphosphate hydrolases"/>
    <property type="match status" value="1"/>
</dbReference>
<evidence type="ECO:0000256" key="2">
    <source>
        <dbReference type="ARBA" id="ARBA00022840"/>
    </source>
</evidence>
<dbReference type="InterPro" id="IPR006345">
    <property type="entry name" value="RecD2"/>
</dbReference>
<keyword evidence="3" id="KW-0413">Isomerase</keyword>
<dbReference type="Pfam" id="PF18335">
    <property type="entry name" value="SH3_13"/>
    <property type="match status" value="1"/>
</dbReference>
<dbReference type="NCBIfam" id="TIGR01448">
    <property type="entry name" value="recD_rel"/>
    <property type="match status" value="1"/>
</dbReference>
<dbReference type="InterPro" id="IPR003593">
    <property type="entry name" value="AAA+_ATPase"/>
</dbReference>
<proteinExistence type="inferred from homology"/>
<dbReference type="Gene3D" id="3.40.50.300">
    <property type="entry name" value="P-loop containing nucleotide triphosphate hydrolases"/>
    <property type="match status" value="2"/>
</dbReference>
<dbReference type="Pfam" id="PF13245">
    <property type="entry name" value="AAA_19"/>
    <property type="match status" value="1"/>
</dbReference>
<dbReference type="InterPro" id="IPR050534">
    <property type="entry name" value="Coronavir_polyprotein_1ab"/>
</dbReference>
<dbReference type="GO" id="GO:0009338">
    <property type="term" value="C:exodeoxyribonuclease V complex"/>
    <property type="evidence" value="ECO:0007669"/>
    <property type="project" value="TreeGrafter"/>
</dbReference>
<evidence type="ECO:0000259" key="4">
    <source>
        <dbReference type="SMART" id="SM00382"/>
    </source>
</evidence>
<dbReference type="InterPro" id="IPR041451">
    <property type="entry name" value="RecD2_SH13"/>
</dbReference>
<dbReference type="Pfam" id="PF13538">
    <property type="entry name" value="UvrD_C_2"/>
    <property type="match status" value="1"/>
</dbReference>
<dbReference type="CDD" id="cd18809">
    <property type="entry name" value="SF1_C_RecD"/>
    <property type="match status" value="1"/>
</dbReference>
<gene>
    <name evidence="3" type="primary">recD2</name>
    <name evidence="5" type="ORF">KHY36_08370</name>
</gene>
<dbReference type="GO" id="GO:0005524">
    <property type="term" value="F:ATP binding"/>
    <property type="evidence" value="ECO:0007669"/>
    <property type="project" value="UniProtKB-UniRule"/>
</dbReference>
<protein>
    <recommendedName>
        <fullName evidence="3">ATP-dependent RecD2 DNA helicase</fullName>
        <ecNumber evidence="3">5.6.2.3</ecNumber>
    </recommendedName>
    <alternativeName>
        <fullName evidence="3">DNA 5'-3' helicase subunit RecD2</fullName>
    </alternativeName>
</protein>
<dbReference type="GO" id="GO:0017116">
    <property type="term" value="F:single-stranded DNA helicase activity"/>
    <property type="evidence" value="ECO:0007669"/>
    <property type="project" value="TreeGrafter"/>
</dbReference>
<comment type="caution">
    <text evidence="5">The sequence shown here is derived from an EMBL/GenBank/DDBJ whole genome shotgun (WGS) entry which is preliminary data.</text>
</comment>
<keyword evidence="3" id="KW-0238">DNA-binding</keyword>
<evidence type="ECO:0000313" key="6">
    <source>
        <dbReference type="Proteomes" id="UP000759273"/>
    </source>
</evidence>
<dbReference type="Gene3D" id="1.10.150.20">
    <property type="entry name" value="5' to 3' exonuclease, C-terminal subdomain"/>
    <property type="match status" value="1"/>
</dbReference>
<name>A0A943HJC3_9FIRM</name>
<accession>A0A943HJC3</accession>
<keyword evidence="3 5" id="KW-0347">Helicase</keyword>
<dbReference type="InterPro" id="IPR055446">
    <property type="entry name" value="RecD2_N_OB"/>
</dbReference>
<dbReference type="InterPro" id="IPR027785">
    <property type="entry name" value="UvrD-like_helicase_C"/>
</dbReference>
<dbReference type="CDD" id="cd17933">
    <property type="entry name" value="DEXSc_RecD-like"/>
    <property type="match status" value="1"/>
</dbReference>
<dbReference type="GO" id="GO:0043139">
    <property type="term" value="F:5'-3' DNA helicase activity"/>
    <property type="evidence" value="ECO:0007669"/>
    <property type="project" value="UniProtKB-UniRule"/>
</dbReference>
<dbReference type="Pfam" id="PF23139">
    <property type="entry name" value="OB_YrrC"/>
    <property type="match status" value="1"/>
</dbReference>
<comment type="catalytic activity">
    <reaction evidence="3">
        <text>ATP + H2O = ADP + phosphate + H(+)</text>
        <dbReference type="Rhea" id="RHEA:13065"/>
        <dbReference type="ChEBI" id="CHEBI:15377"/>
        <dbReference type="ChEBI" id="CHEBI:15378"/>
        <dbReference type="ChEBI" id="CHEBI:30616"/>
        <dbReference type="ChEBI" id="CHEBI:43474"/>
        <dbReference type="ChEBI" id="CHEBI:456216"/>
        <dbReference type="EC" id="5.6.2.3"/>
    </reaction>
</comment>
<evidence type="ECO:0000313" key="5">
    <source>
        <dbReference type="EMBL" id="MBS5332526.1"/>
    </source>
</evidence>
<dbReference type="Pfam" id="PF14520">
    <property type="entry name" value="HHH_5"/>
    <property type="match status" value="1"/>
</dbReference>
<evidence type="ECO:0000256" key="1">
    <source>
        <dbReference type="ARBA" id="ARBA00022741"/>
    </source>
</evidence>
<dbReference type="HAMAP" id="MF_01488">
    <property type="entry name" value="RecD2"/>
    <property type="match status" value="1"/>
</dbReference>
<dbReference type="SUPFAM" id="SSF47781">
    <property type="entry name" value="RuvA domain 2-like"/>
    <property type="match status" value="1"/>
</dbReference>
<feature type="binding site" evidence="3">
    <location>
        <begin position="372"/>
        <end position="376"/>
    </location>
    <ligand>
        <name>ATP</name>
        <dbReference type="ChEBI" id="CHEBI:30616"/>
    </ligand>
</feature>
<keyword evidence="2 3" id="KW-0067">ATP-binding</keyword>
<comment type="function">
    <text evidence="3">DNA-dependent ATPase and ATP-dependent 5'-3' DNA helicase. Has no activity on blunt DNA or DNA with 3'-overhangs, requires at least 10 bases of 5'-ssDNA for helicase activity.</text>
</comment>
<dbReference type="InterPro" id="IPR029493">
    <property type="entry name" value="RecD2-like_HHH"/>
</dbReference>
<sequence>MHDSEQEHSGITGCRVTYESTIFYNEANKFSIIVVKTSDPRIPPQACSGRYYGDRMLRFTAVGYELPRTKAVELELDGEWVESKYGYQLQVEQWQEIVPQTADGLLAYLGSGLIKGIGPKTAEDIVATFGPDTLNILDNEPEKLLQIRGITEGKLKDIEESYAESRVLRNLMSLLGPFKITPATALKIYQNFGPACVDILKKCPYDLCQISGFGFKRVDGIVRKTDNRLHSAERIKGAVLYTLEDARSKSGHLFLPSEDLVKETLLLLNAPIPIPEQRIRAEEVQETLRQMILHGAVVAYKQYLYSPRVFGQEDDTARMIAARLANISVAENIESALESVRESLGITLSQKQEQAVRTAFQHGLTIITGSPGTGKTTVLKAIIEVFKNLHPKGKFALMAPTGRASRRMAESTGVDEARTLHSALGLGTGEEVGDGERVHFVDAALVIVDEFSMVDMWLAQQLFKRVGQHTRVVLVGDPNQLPSVGAGNVFYELIHSGMVPVTVLDWIFRQSKDGLIAHNAKFINEGNTKLYYGNDFVFVDSPTQIETARRIQDIYCKEAAERGIENVQILSPFREKGEAASEQLNRAIRERVNPFRSTEEEVKIGSRIFRVHDRVMQTKNTEKVSNGDLGFITGITTNSKGERLVQMDFGGDRKMNYTAEQLAHVDLAYATTIHKAMGSEFETVIIPIVKAHSIMLYRNLLYTAVTRAKKKVILVGHKPILFMAVHRADISKRNTMLGERIRLYCKAYHTERNALPELQQAG</sequence>